<keyword evidence="2" id="KW-1185">Reference proteome</keyword>
<evidence type="ECO:0000313" key="2">
    <source>
        <dbReference type="Proteomes" id="UP000092950"/>
    </source>
</evidence>
<evidence type="ECO:0000313" key="1">
    <source>
        <dbReference type="EMBL" id="ANY17285.1"/>
    </source>
</evidence>
<dbReference type="InterPro" id="IPR010982">
    <property type="entry name" value="Lambda_DNA-bd_dom_sf"/>
</dbReference>
<dbReference type="Gene3D" id="1.10.260.40">
    <property type="entry name" value="lambda repressor-like DNA-binding domains"/>
    <property type="match status" value="1"/>
</dbReference>
<accession>A0ABN4RUQ1</accession>
<sequence>MDLNSYLSSLGAPSVSQLRMRMVELGYDVKNDAQIRQWRTRYKGRVPTPEYCVGLELASQGAVLRQHLRDDWQRIWPELAHQSDAVRREEAV</sequence>
<name>A0ABN4RUQ1_9BORD</name>
<dbReference type="EMBL" id="CP016440">
    <property type="protein sequence ID" value="ANY17285.1"/>
    <property type="molecule type" value="Genomic_DNA"/>
</dbReference>
<organism evidence="1 2">
    <name type="scientific">Bordetella pseudohinzii</name>
    <dbReference type="NCBI Taxonomy" id="1331258"/>
    <lineage>
        <taxon>Bacteria</taxon>
        <taxon>Pseudomonadati</taxon>
        <taxon>Pseudomonadota</taxon>
        <taxon>Betaproteobacteria</taxon>
        <taxon>Burkholderiales</taxon>
        <taxon>Alcaligenaceae</taxon>
        <taxon>Bordetella</taxon>
    </lineage>
</organism>
<proteinExistence type="predicted"/>
<protein>
    <submittedName>
        <fullName evidence="1">Uncharacterized protein</fullName>
    </submittedName>
</protein>
<dbReference type="Proteomes" id="UP000092950">
    <property type="component" value="Chromosome"/>
</dbReference>
<gene>
    <name evidence="1" type="ORF">BBN53_16225</name>
</gene>
<reference evidence="1 2" key="1">
    <citation type="submission" date="2016-07" db="EMBL/GenBank/DDBJ databases">
        <title>Complete genome sequences of Bordetella pseudohinzii.</title>
        <authorList>
            <person name="Spilker T."/>
            <person name="Darrah R."/>
            <person name="LiPuma J.J."/>
        </authorList>
    </citation>
    <scope>NUCLEOTIDE SEQUENCE [LARGE SCALE GENOMIC DNA]</scope>
    <source>
        <strain evidence="1 2">HI4681</strain>
    </source>
</reference>